<name>A0ABT2VJK9_9ALTE</name>
<evidence type="ECO:0000313" key="1">
    <source>
        <dbReference type="EMBL" id="MCU7553426.1"/>
    </source>
</evidence>
<gene>
    <name evidence="1" type="ORF">OCL06_02305</name>
</gene>
<comment type="caution">
    <text evidence="1">The sequence shown here is derived from an EMBL/GenBank/DDBJ whole genome shotgun (WGS) entry which is preliminary data.</text>
</comment>
<accession>A0ABT2VJK9</accession>
<dbReference type="Proteomes" id="UP001209257">
    <property type="component" value="Unassembled WGS sequence"/>
</dbReference>
<dbReference type="EMBL" id="JAOTJC010000004">
    <property type="protein sequence ID" value="MCU7553426.1"/>
    <property type="molecule type" value="Genomic_DNA"/>
</dbReference>
<dbReference type="RefSeq" id="WP_262992125.1">
    <property type="nucleotide sequence ID" value="NZ_JAOTJC010000004.1"/>
</dbReference>
<keyword evidence="2" id="KW-1185">Reference proteome</keyword>
<proteinExistence type="predicted"/>
<evidence type="ECO:0000313" key="2">
    <source>
        <dbReference type="Proteomes" id="UP001209257"/>
    </source>
</evidence>
<sequence>MTVAATQPAVVMKAFTWAYEELGWNNVQAADFLGISETALAQTSLVGFDTDAHEAALQLAFIRMYHLLYAMSDGDTEEMRAWLVRYNPHLGTHPEALCSSLAGIDSINDYLESSHTSTPPPAMEFALPRRKTEKEDEFIHR</sequence>
<organism evidence="1 2">
    <name type="scientific">Alteromonas salexigens</name>
    <dbReference type="NCBI Taxonomy" id="2982530"/>
    <lineage>
        <taxon>Bacteria</taxon>
        <taxon>Pseudomonadati</taxon>
        <taxon>Pseudomonadota</taxon>
        <taxon>Gammaproteobacteria</taxon>
        <taxon>Alteromonadales</taxon>
        <taxon>Alteromonadaceae</taxon>
        <taxon>Alteromonas/Salinimonas group</taxon>
        <taxon>Alteromonas</taxon>
    </lineage>
</organism>
<protein>
    <submittedName>
        <fullName evidence="1">DUF2384 domain-containing protein</fullName>
    </submittedName>
</protein>
<reference evidence="2" key="1">
    <citation type="submission" date="2023-07" db="EMBL/GenBank/DDBJ databases">
        <title>Study on multiphase classification of strain Alteromonas salexigens isolated from the Yellow Sea.</title>
        <authorList>
            <person name="Sun L."/>
        </authorList>
    </citation>
    <scope>NUCLEOTIDE SEQUENCE [LARGE SCALE GENOMIC DNA]</scope>
    <source>
        <strain evidence="2">ASW11-19</strain>
    </source>
</reference>